<reference evidence="4" key="1">
    <citation type="submission" date="2017-11" db="EMBL/GenBank/DDBJ databases">
        <title>Phenotypic and genomic properties of facultatively anaerobic sulfur-reducing natronoarchaea from hypersaline soda lakes.</title>
        <authorList>
            <person name="Sorokin D.Y."/>
            <person name="Kublanov I.V."/>
            <person name="Roman P."/>
            <person name="Sinninghe Damste J.S."/>
            <person name="Golyshin P.N."/>
            <person name="Rojo D."/>
            <person name="Ciordia S."/>
            <person name="Mena M.D.C."/>
            <person name="Ferrer M."/>
            <person name="Messina E."/>
            <person name="Smedile F."/>
            <person name="La Spada G."/>
            <person name="La Cono V."/>
            <person name="Yakimov M.M."/>
        </authorList>
    </citation>
    <scope>NUCLEOTIDE SEQUENCE [LARGE SCALE GENOMIC DNA]</scope>
    <source>
        <strain evidence="4">AArc-Sl</strain>
    </source>
</reference>
<accession>A0A343THG1</accession>
<sequence length="148" mass="16215">MPTVTLIGTRLAESGREFVYRGESPACEGCPYRAQCLNLTEGRRYRVVGVRENTQVLDCAVHDEGVQAVEVEPASVRANVPSRGVYAGSRASLAGPCPHTDCPSHEYCVPEGAEFDGEYRIEEVIGEPPHDYCALDRELTLVEFAPED</sequence>
<evidence type="ECO:0000313" key="4">
    <source>
        <dbReference type="Proteomes" id="UP000263012"/>
    </source>
</evidence>
<dbReference type="RefSeq" id="WP_119815614.1">
    <property type="nucleotide sequence ID" value="NZ_CP025066.1"/>
</dbReference>
<dbReference type="PIRSF" id="PIRSF006595">
    <property type="entry name" value="UCP006595"/>
    <property type="match status" value="1"/>
</dbReference>
<comment type="similarity">
    <text evidence="1 2">Belongs to the UPF0179 family.</text>
</comment>
<dbReference type="AlphaFoldDB" id="A0A343THG1"/>
<evidence type="ECO:0000313" key="3">
    <source>
        <dbReference type="EMBL" id="AUX08533.1"/>
    </source>
</evidence>
<gene>
    <name evidence="3" type="ORF">AArcSl_0895</name>
</gene>
<evidence type="ECO:0000256" key="2">
    <source>
        <dbReference type="HAMAP-Rule" id="MF_00498"/>
    </source>
</evidence>
<dbReference type="Pfam" id="PF03684">
    <property type="entry name" value="UPF0179"/>
    <property type="match status" value="1"/>
</dbReference>
<dbReference type="PANTHER" id="PTHR40699">
    <property type="entry name" value="UPF0179 PROTEIN MJ1627"/>
    <property type="match status" value="1"/>
</dbReference>
<organism evidence="3 4">
    <name type="scientific">Halalkaliarchaeum desulfuricum</name>
    <dbReference type="NCBI Taxonomy" id="2055893"/>
    <lineage>
        <taxon>Archaea</taxon>
        <taxon>Methanobacteriati</taxon>
        <taxon>Methanobacteriota</taxon>
        <taxon>Stenosarchaea group</taxon>
        <taxon>Halobacteria</taxon>
        <taxon>Halobacteriales</taxon>
        <taxon>Haloferacaceae</taxon>
        <taxon>Halalkaliarchaeum</taxon>
    </lineage>
</organism>
<dbReference type="OrthoDB" id="24613at2157"/>
<evidence type="ECO:0000256" key="1">
    <source>
        <dbReference type="ARBA" id="ARBA00010824"/>
    </source>
</evidence>
<dbReference type="EMBL" id="CP025066">
    <property type="protein sequence ID" value="AUX08533.1"/>
    <property type="molecule type" value="Genomic_DNA"/>
</dbReference>
<name>A0A343THG1_9EURY</name>
<dbReference type="InterPro" id="IPR005369">
    <property type="entry name" value="UPF0179"/>
</dbReference>
<dbReference type="GeneID" id="37877240"/>
<dbReference type="KEGG" id="hdf:AArcSl_0895"/>
<dbReference type="PANTHER" id="PTHR40699:SF1">
    <property type="entry name" value="UPF0179 PROTEIN MJ1627"/>
    <property type="match status" value="1"/>
</dbReference>
<keyword evidence="4" id="KW-1185">Reference proteome</keyword>
<dbReference type="Proteomes" id="UP000263012">
    <property type="component" value="Chromosome"/>
</dbReference>
<protein>
    <recommendedName>
        <fullName evidence="2">UPF0179 protein AArcSl_0895</fullName>
    </recommendedName>
</protein>
<dbReference type="HAMAP" id="MF_00498">
    <property type="entry name" value="UPF0179"/>
    <property type="match status" value="1"/>
</dbReference>
<proteinExistence type="inferred from homology"/>